<dbReference type="CDD" id="cd01098">
    <property type="entry name" value="PAN_AP_plant"/>
    <property type="match status" value="1"/>
</dbReference>
<protein>
    <recommendedName>
        <fullName evidence="1">non-specific serine/threonine protein kinase</fullName>
        <ecNumber evidence="1">2.7.11.1</ecNumber>
    </recommendedName>
</protein>
<dbReference type="InterPro" id="IPR000858">
    <property type="entry name" value="S_locus_glycoprot_dom"/>
</dbReference>
<keyword evidence="4" id="KW-0325">Glycoprotein</keyword>
<name>A0A5J5A526_9ASTE</name>
<keyword evidence="3" id="KW-1015">Disulfide bond</keyword>
<evidence type="ECO:0000256" key="1">
    <source>
        <dbReference type="ARBA" id="ARBA00012513"/>
    </source>
</evidence>
<organism evidence="11 12">
    <name type="scientific">Nyssa sinensis</name>
    <dbReference type="NCBI Taxonomy" id="561372"/>
    <lineage>
        <taxon>Eukaryota</taxon>
        <taxon>Viridiplantae</taxon>
        <taxon>Streptophyta</taxon>
        <taxon>Embryophyta</taxon>
        <taxon>Tracheophyta</taxon>
        <taxon>Spermatophyta</taxon>
        <taxon>Magnoliopsida</taxon>
        <taxon>eudicotyledons</taxon>
        <taxon>Gunneridae</taxon>
        <taxon>Pentapetalae</taxon>
        <taxon>asterids</taxon>
        <taxon>Cornales</taxon>
        <taxon>Nyssaceae</taxon>
        <taxon>Nyssa</taxon>
    </lineage>
</organism>
<comment type="catalytic activity">
    <reaction evidence="5">
        <text>L-threonyl-[protein] + ATP = O-phospho-L-threonyl-[protein] + ADP + H(+)</text>
        <dbReference type="Rhea" id="RHEA:46608"/>
        <dbReference type="Rhea" id="RHEA-COMP:11060"/>
        <dbReference type="Rhea" id="RHEA-COMP:11605"/>
        <dbReference type="ChEBI" id="CHEBI:15378"/>
        <dbReference type="ChEBI" id="CHEBI:30013"/>
        <dbReference type="ChEBI" id="CHEBI:30616"/>
        <dbReference type="ChEBI" id="CHEBI:61977"/>
        <dbReference type="ChEBI" id="CHEBI:456216"/>
        <dbReference type="EC" id="2.7.11.1"/>
    </reaction>
</comment>
<evidence type="ECO:0000256" key="5">
    <source>
        <dbReference type="ARBA" id="ARBA00047899"/>
    </source>
</evidence>
<reference evidence="11 12" key="1">
    <citation type="submission" date="2019-09" db="EMBL/GenBank/DDBJ databases">
        <title>A chromosome-level genome assembly of the Chinese tupelo Nyssa sinensis.</title>
        <authorList>
            <person name="Yang X."/>
            <person name="Kang M."/>
            <person name="Yang Y."/>
            <person name="Xiong H."/>
            <person name="Wang M."/>
            <person name="Zhang Z."/>
            <person name="Wang Z."/>
            <person name="Wu H."/>
            <person name="Ma T."/>
            <person name="Liu J."/>
            <person name="Xi Z."/>
        </authorList>
    </citation>
    <scope>NUCLEOTIDE SEQUENCE [LARGE SCALE GENOMIC DNA]</scope>
    <source>
        <strain evidence="11">J267</strain>
        <tissue evidence="11">Leaf</tissue>
    </source>
</reference>
<comment type="caution">
    <text evidence="7">Lacks conserved residue(s) required for the propagation of feature annotation.</text>
</comment>
<evidence type="ECO:0000256" key="4">
    <source>
        <dbReference type="ARBA" id="ARBA00023180"/>
    </source>
</evidence>
<dbReference type="InterPro" id="IPR000742">
    <property type="entry name" value="EGF"/>
</dbReference>
<dbReference type="PROSITE" id="PS50026">
    <property type="entry name" value="EGF_3"/>
    <property type="match status" value="1"/>
</dbReference>
<evidence type="ECO:0000259" key="9">
    <source>
        <dbReference type="PROSITE" id="PS50026"/>
    </source>
</evidence>
<dbReference type="EC" id="2.7.11.1" evidence="1"/>
<evidence type="ECO:0000313" key="11">
    <source>
        <dbReference type="EMBL" id="KAA8524521.1"/>
    </source>
</evidence>
<keyword evidence="8" id="KW-1133">Transmembrane helix</keyword>
<dbReference type="AlphaFoldDB" id="A0A5J5A526"/>
<dbReference type="PROSITE" id="PS50948">
    <property type="entry name" value="PAN"/>
    <property type="match status" value="1"/>
</dbReference>
<keyword evidence="12" id="KW-1185">Reference proteome</keyword>
<feature type="domain" description="EGF-like" evidence="9">
    <location>
        <begin position="209"/>
        <end position="245"/>
    </location>
</feature>
<evidence type="ECO:0000313" key="12">
    <source>
        <dbReference type="Proteomes" id="UP000325577"/>
    </source>
</evidence>
<dbReference type="InterPro" id="IPR003609">
    <property type="entry name" value="Pan_app"/>
</dbReference>
<dbReference type="InterPro" id="IPR036426">
    <property type="entry name" value="Bulb-type_lectin_dom_sf"/>
</dbReference>
<dbReference type="Gene3D" id="3.30.200.20">
    <property type="entry name" value="Phosphorylase Kinase, domain 1"/>
    <property type="match status" value="1"/>
</dbReference>
<keyword evidence="8" id="KW-0812">Transmembrane</keyword>
<dbReference type="GO" id="GO:0048544">
    <property type="term" value="P:recognition of pollen"/>
    <property type="evidence" value="ECO:0007669"/>
    <property type="project" value="InterPro"/>
</dbReference>
<dbReference type="SMART" id="SM00473">
    <property type="entry name" value="PAN_AP"/>
    <property type="match status" value="1"/>
</dbReference>
<dbReference type="SUPFAM" id="SSF51110">
    <property type="entry name" value="alpha-D-mannose-specific plant lectins"/>
    <property type="match status" value="1"/>
</dbReference>
<dbReference type="GO" id="GO:0004674">
    <property type="term" value="F:protein serine/threonine kinase activity"/>
    <property type="evidence" value="ECO:0007669"/>
    <property type="project" value="UniProtKB-EC"/>
</dbReference>
<dbReference type="Gene3D" id="2.90.10.10">
    <property type="entry name" value="Bulb-type lectin domain"/>
    <property type="match status" value="1"/>
</dbReference>
<feature type="domain" description="Apple" evidence="10">
    <location>
        <begin position="263"/>
        <end position="353"/>
    </location>
</feature>
<keyword evidence="8" id="KW-0472">Membrane</keyword>
<evidence type="ECO:0000256" key="7">
    <source>
        <dbReference type="PROSITE-ProRule" id="PRU00076"/>
    </source>
</evidence>
<dbReference type="OrthoDB" id="1741851at2759"/>
<dbReference type="Pfam" id="PF01453">
    <property type="entry name" value="B_lectin"/>
    <property type="match status" value="1"/>
</dbReference>
<dbReference type="PANTHER" id="PTHR32444">
    <property type="entry name" value="BULB-TYPE LECTIN DOMAIN-CONTAINING PROTEIN"/>
    <property type="match status" value="1"/>
</dbReference>
<dbReference type="PANTHER" id="PTHR32444:SF235">
    <property type="entry name" value="OS01G0783900 PROTEIN"/>
    <property type="match status" value="1"/>
</dbReference>
<comment type="catalytic activity">
    <reaction evidence="6">
        <text>L-seryl-[protein] + ATP = O-phospho-L-seryl-[protein] + ADP + H(+)</text>
        <dbReference type="Rhea" id="RHEA:17989"/>
        <dbReference type="Rhea" id="RHEA-COMP:9863"/>
        <dbReference type="Rhea" id="RHEA-COMP:11604"/>
        <dbReference type="ChEBI" id="CHEBI:15378"/>
        <dbReference type="ChEBI" id="CHEBI:29999"/>
        <dbReference type="ChEBI" id="CHEBI:30616"/>
        <dbReference type="ChEBI" id="CHEBI:83421"/>
        <dbReference type="ChEBI" id="CHEBI:456216"/>
        <dbReference type="EC" id="2.7.11.1"/>
    </reaction>
</comment>
<dbReference type="Pfam" id="PF08276">
    <property type="entry name" value="PAN_2"/>
    <property type="match status" value="1"/>
</dbReference>
<keyword evidence="2" id="KW-0732">Signal</keyword>
<dbReference type="Proteomes" id="UP000325577">
    <property type="component" value="Linkage Group LG4"/>
</dbReference>
<accession>A0A5J5A526</accession>
<gene>
    <name evidence="11" type="ORF">F0562_010944</name>
</gene>
<proteinExistence type="predicted"/>
<dbReference type="Pfam" id="PF00954">
    <property type="entry name" value="S_locus_glycop"/>
    <property type="match status" value="1"/>
</dbReference>
<evidence type="ECO:0000256" key="3">
    <source>
        <dbReference type="ARBA" id="ARBA00023157"/>
    </source>
</evidence>
<keyword evidence="7" id="KW-0245">EGF-like domain</keyword>
<evidence type="ECO:0000259" key="10">
    <source>
        <dbReference type="PROSITE" id="PS50948"/>
    </source>
</evidence>
<evidence type="ECO:0000256" key="2">
    <source>
        <dbReference type="ARBA" id="ARBA00022729"/>
    </source>
</evidence>
<sequence length="657" mass="73687">MKISYLQEKNSKNSLPASASATDRYFGFAKDGNLKVWDVNGKSSSITALGNSPSSNRTVRLLDSGNLVLIDDLSRNVLWQSFDNPSDTFLPGMKMDGKLKLTSWTSIEDPSSGNYTFEQDPESENRYLIWNRSRQYWKSGESGDFVRYNEIPTPVYSLLRNISTYNYSTFSMVPNHNNTRLLMNSSGQIQYFSWDDRHGEWTLIWSAPKDDKCSLYNFCGNFGSCNSKNTMICKCLPGFKPSSPENWNMGDFSGGCTRKSTTCTERDTTFLKLGMMKAGKPYSLFEVAKSEEDCKKECLSNCQCQGYAFVEADLSGGRSIRINSSRCWLWTEFLSNLQEEYSQGGRDLYVRTVTSDIRSTSRNCEPCGANIIPYPLSTGSNCGDPNYANFLCNSSTGQVSFQTTTGSYRVTNINPDTHRFLIQSAENCRAGRNFKVSAPFNVTNLCYPSTNTGITDNLLQGRGEIEIEWNPPLEPTCNSSSDCKDWPNSSCNESKYGTKRCHCNGNSSWSYLSLNCSQGSELINPTQNRKPGPKRTSLSLQAVVISVIVIVAVLLLCVISYITYKRRMAARRQESRESLQGNPVPQLYDCERRVKDLIDSHQLEEDDKAGIDVPYFELESILAATNNFSDANKLGKGGFGPVYKVMILFSILVFIFI</sequence>
<evidence type="ECO:0000256" key="8">
    <source>
        <dbReference type="SAM" id="Phobius"/>
    </source>
</evidence>
<dbReference type="EMBL" id="CM018047">
    <property type="protein sequence ID" value="KAA8524521.1"/>
    <property type="molecule type" value="Genomic_DNA"/>
</dbReference>
<feature type="transmembrane region" description="Helical" evidence="8">
    <location>
        <begin position="538"/>
        <end position="564"/>
    </location>
</feature>
<evidence type="ECO:0000256" key="6">
    <source>
        <dbReference type="ARBA" id="ARBA00048679"/>
    </source>
</evidence>
<dbReference type="InterPro" id="IPR001480">
    <property type="entry name" value="Bulb-type_lectin_dom"/>
</dbReference>
<feature type="transmembrane region" description="Helical" evidence="8">
    <location>
        <begin position="638"/>
        <end position="656"/>
    </location>
</feature>